<evidence type="ECO:0000256" key="1">
    <source>
        <dbReference type="SAM" id="MobiDB-lite"/>
    </source>
</evidence>
<keyword evidence="2" id="KW-0812">Transmembrane</keyword>
<evidence type="ECO:0000313" key="4">
    <source>
        <dbReference type="EMBL" id="GMR50277.1"/>
    </source>
</evidence>
<dbReference type="GO" id="GO:0016747">
    <property type="term" value="F:acyltransferase activity, transferring groups other than amino-acyl groups"/>
    <property type="evidence" value="ECO:0007669"/>
    <property type="project" value="InterPro"/>
</dbReference>
<feature type="region of interest" description="Disordered" evidence="1">
    <location>
        <begin position="206"/>
        <end position="230"/>
    </location>
</feature>
<proteinExistence type="predicted"/>
<keyword evidence="5" id="KW-1185">Reference proteome</keyword>
<evidence type="ECO:0000256" key="2">
    <source>
        <dbReference type="SAM" id="Phobius"/>
    </source>
</evidence>
<feature type="non-terminal residue" evidence="4">
    <location>
        <position position="230"/>
    </location>
</feature>
<comment type="caution">
    <text evidence="4">The sequence shown here is derived from an EMBL/GenBank/DDBJ whole genome shotgun (WGS) entry which is preliminary data.</text>
</comment>
<dbReference type="PANTHER" id="PTHR23028:SF53">
    <property type="entry name" value="ACYL_TRANSF_3 DOMAIN-CONTAINING PROTEIN"/>
    <property type="match status" value="1"/>
</dbReference>
<organism evidence="4 5">
    <name type="scientific">Pristionchus mayeri</name>
    <dbReference type="NCBI Taxonomy" id="1317129"/>
    <lineage>
        <taxon>Eukaryota</taxon>
        <taxon>Metazoa</taxon>
        <taxon>Ecdysozoa</taxon>
        <taxon>Nematoda</taxon>
        <taxon>Chromadorea</taxon>
        <taxon>Rhabditida</taxon>
        <taxon>Rhabditina</taxon>
        <taxon>Diplogasteromorpha</taxon>
        <taxon>Diplogasteroidea</taxon>
        <taxon>Neodiplogasteridae</taxon>
        <taxon>Pristionchus</taxon>
    </lineage>
</organism>
<reference evidence="5" key="1">
    <citation type="submission" date="2022-10" db="EMBL/GenBank/DDBJ databases">
        <title>Genome assembly of Pristionchus species.</title>
        <authorList>
            <person name="Yoshida K."/>
            <person name="Sommer R.J."/>
        </authorList>
    </citation>
    <scope>NUCLEOTIDE SEQUENCE [LARGE SCALE GENOMIC DNA]</scope>
    <source>
        <strain evidence="5">RS5460</strain>
    </source>
</reference>
<dbReference type="GO" id="GO:0000271">
    <property type="term" value="P:polysaccharide biosynthetic process"/>
    <property type="evidence" value="ECO:0007669"/>
    <property type="project" value="TreeGrafter"/>
</dbReference>
<feature type="transmembrane region" description="Helical" evidence="2">
    <location>
        <begin position="128"/>
        <end position="150"/>
    </location>
</feature>
<protein>
    <recommendedName>
        <fullName evidence="3">Acyltransferase 3 domain-containing protein</fullName>
    </recommendedName>
</protein>
<evidence type="ECO:0000313" key="5">
    <source>
        <dbReference type="Proteomes" id="UP001328107"/>
    </source>
</evidence>
<gene>
    <name evidence="4" type="ORF">PMAYCL1PPCAC_20472</name>
</gene>
<sequence>SLEGLRGIAIISVLLFHIRQDFFANGFLGVDVFFVLSGFLISSILSRHRKLTPAIILDFYGRRFKRIVPLYATVLLLCMISALLLYSSVDMTNAQSSFTWSLFFARNLLQIRDARDYWKQASDSSRDILLHAWSLGVEIQFYLIAPIIALISTMIRSRTGRIIFQSSLAAVSLFLFISSDPTTQFNSPWCRCWQFLLGSIAAEATKDQDTERKPEKFTEDKESLLEQNHD</sequence>
<feature type="non-terminal residue" evidence="4">
    <location>
        <position position="1"/>
    </location>
</feature>
<dbReference type="Pfam" id="PF01757">
    <property type="entry name" value="Acyl_transf_3"/>
    <property type="match status" value="1"/>
</dbReference>
<dbReference type="EMBL" id="BTRK01000004">
    <property type="protein sequence ID" value="GMR50277.1"/>
    <property type="molecule type" value="Genomic_DNA"/>
</dbReference>
<dbReference type="PANTHER" id="PTHR23028">
    <property type="entry name" value="ACETYLTRANSFERASE"/>
    <property type="match status" value="1"/>
</dbReference>
<keyword evidence="2" id="KW-0472">Membrane</keyword>
<dbReference type="InterPro" id="IPR050879">
    <property type="entry name" value="Acyltransferase_3"/>
</dbReference>
<feature type="transmembrane region" description="Helical" evidence="2">
    <location>
        <begin position="67"/>
        <end position="89"/>
    </location>
</feature>
<dbReference type="AlphaFoldDB" id="A0AAN5I344"/>
<dbReference type="InterPro" id="IPR002656">
    <property type="entry name" value="Acyl_transf_3_dom"/>
</dbReference>
<keyword evidence="2" id="KW-1133">Transmembrane helix</keyword>
<accession>A0AAN5I344</accession>
<feature type="transmembrane region" description="Helical" evidence="2">
    <location>
        <begin position="22"/>
        <end position="46"/>
    </location>
</feature>
<feature type="domain" description="Acyltransferase 3" evidence="3">
    <location>
        <begin position="1"/>
        <end position="205"/>
    </location>
</feature>
<evidence type="ECO:0000259" key="3">
    <source>
        <dbReference type="Pfam" id="PF01757"/>
    </source>
</evidence>
<name>A0AAN5I344_9BILA</name>
<dbReference type="GO" id="GO:0016020">
    <property type="term" value="C:membrane"/>
    <property type="evidence" value="ECO:0007669"/>
    <property type="project" value="TreeGrafter"/>
</dbReference>
<dbReference type="Proteomes" id="UP001328107">
    <property type="component" value="Unassembled WGS sequence"/>
</dbReference>